<reference evidence="7" key="1">
    <citation type="submission" date="2020-01" db="EMBL/GenBank/DDBJ databases">
        <authorList>
            <consortium name="DOE Joint Genome Institute"/>
            <person name="Haridas S."/>
            <person name="Albert R."/>
            <person name="Binder M."/>
            <person name="Bloem J."/>
            <person name="Labutti K."/>
            <person name="Salamov A."/>
            <person name="Andreopoulos B."/>
            <person name="Baker S.E."/>
            <person name="Barry K."/>
            <person name="Bills G."/>
            <person name="Bluhm B.H."/>
            <person name="Cannon C."/>
            <person name="Castanera R."/>
            <person name="Culley D.E."/>
            <person name="Daum C."/>
            <person name="Ezra D."/>
            <person name="Gonzalez J.B."/>
            <person name="Henrissat B."/>
            <person name="Kuo A."/>
            <person name="Liang C."/>
            <person name="Lipzen A."/>
            <person name="Lutzoni F."/>
            <person name="Magnuson J."/>
            <person name="Mondo S."/>
            <person name="Nolan M."/>
            <person name="Ohm R."/>
            <person name="Pangilinan J."/>
            <person name="Park H.-J."/>
            <person name="Ramirez L."/>
            <person name="Alfaro M."/>
            <person name="Sun H."/>
            <person name="Tritt A."/>
            <person name="Yoshinaga Y."/>
            <person name="Zwiers L.-H."/>
            <person name="Turgeon B.G."/>
            <person name="Goodwin S.B."/>
            <person name="Spatafora J.W."/>
            <person name="Crous P.W."/>
            <person name="Grigoriev I.V."/>
        </authorList>
    </citation>
    <scope>NUCLEOTIDE SEQUENCE</scope>
    <source>
        <strain evidence="7">CBS 342.82</strain>
    </source>
</reference>
<keyword evidence="3" id="KW-0479">Metal-binding</keyword>
<dbReference type="SUPFAM" id="SSF56770">
    <property type="entry name" value="HydA/Nqo6-like"/>
    <property type="match status" value="1"/>
</dbReference>
<dbReference type="PANTHER" id="PTHR11995">
    <property type="entry name" value="NADH DEHYDROGENASE"/>
    <property type="match status" value="1"/>
</dbReference>
<dbReference type="HAMAP" id="MF_01356">
    <property type="entry name" value="NDH1_NuoB"/>
    <property type="match status" value="1"/>
</dbReference>
<dbReference type="Gene3D" id="3.40.50.12280">
    <property type="match status" value="1"/>
</dbReference>
<evidence type="ECO:0000259" key="5">
    <source>
        <dbReference type="Pfam" id="PF01058"/>
    </source>
</evidence>
<dbReference type="GO" id="GO:0045271">
    <property type="term" value="C:respiratory chain complex I"/>
    <property type="evidence" value="ECO:0007669"/>
    <property type="project" value="TreeGrafter"/>
</dbReference>
<dbReference type="PROSITE" id="PS01150">
    <property type="entry name" value="COMPLEX1_20K"/>
    <property type="match status" value="1"/>
</dbReference>
<name>A0A6J3LYA0_9PEZI</name>
<evidence type="ECO:0000256" key="3">
    <source>
        <dbReference type="RuleBase" id="RU004464"/>
    </source>
</evidence>
<accession>A0A6J3LYA0</accession>
<protein>
    <submittedName>
        <fullName evidence="7">NADH-quinone oxidoreductase</fullName>
    </submittedName>
</protein>
<keyword evidence="3" id="KW-0411">Iron-sulfur</keyword>
<organism evidence="7">
    <name type="scientific">Dissoconium aciculare CBS 342.82</name>
    <dbReference type="NCBI Taxonomy" id="1314786"/>
    <lineage>
        <taxon>Eukaryota</taxon>
        <taxon>Fungi</taxon>
        <taxon>Dikarya</taxon>
        <taxon>Ascomycota</taxon>
        <taxon>Pezizomycotina</taxon>
        <taxon>Dothideomycetes</taxon>
        <taxon>Dothideomycetidae</taxon>
        <taxon>Mycosphaerellales</taxon>
        <taxon>Dissoconiaceae</taxon>
        <taxon>Dissoconium</taxon>
    </lineage>
</organism>
<dbReference type="NCBIfam" id="NF005012">
    <property type="entry name" value="PRK06411.1"/>
    <property type="match status" value="1"/>
</dbReference>
<dbReference type="AlphaFoldDB" id="A0A6J3LYA0"/>
<dbReference type="GO" id="GO:0048038">
    <property type="term" value="F:quinone binding"/>
    <property type="evidence" value="ECO:0007669"/>
    <property type="project" value="InterPro"/>
</dbReference>
<evidence type="ECO:0000256" key="4">
    <source>
        <dbReference type="SAM" id="MobiDB-lite"/>
    </source>
</evidence>
<sequence length="237" mass="25955">MFSTTRQATALALRVKPATSLNTFRVAGPAAFISSSSKKPAEATPTRALGPANVKGNPGAPPPMKKTMGTDVPLPSQEGNNSVVEYALTTLDAVANWARQGSLWPMTFGLACCAVEMMHLSTPRYDQDRMGIIFRASPRQSDVMIVAGTLTNKMAPALRQVYDQMPDPRWVISMGSCANGGGYYHYSYSVVRGCDRIVPVDIYVPGCPPTAEALMFGIFQLQKKMRHTKISRMWYRK</sequence>
<dbReference type="FunFam" id="3.40.50.12280:FF:000001">
    <property type="entry name" value="NADH-quinone oxidoreductase subunit B 2"/>
    <property type="match status" value="1"/>
</dbReference>
<reference evidence="7" key="2">
    <citation type="submission" date="2020-04" db="EMBL/GenBank/DDBJ databases">
        <authorList>
            <consortium name="NCBI Genome Project"/>
        </authorList>
    </citation>
    <scope>NUCLEOTIDE SEQUENCE</scope>
    <source>
        <strain evidence="7">CBS 342.82</strain>
    </source>
</reference>
<dbReference type="GO" id="GO:0015990">
    <property type="term" value="P:electron transport coupled proton transport"/>
    <property type="evidence" value="ECO:0007669"/>
    <property type="project" value="TreeGrafter"/>
</dbReference>
<dbReference type="GO" id="GO:0046872">
    <property type="term" value="F:metal ion binding"/>
    <property type="evidence" value="ECO:0007669"/>
    <property type="project" value="UniProtKB-KW"/>
</dbReference>
<dbReference type="GeneID" id="54360106"/>
<dbReference type="NCBIfam" id="TIGR01957">
    <property type="entry name" value="nuoB_fam"/>
    <property type="match status" value="1"/>
</dbReference>
<keyword evidence="6" id="KW-1185">Reference proteome</keyword>
<dbReference type="GO" id="GO:0032981">
    <property type="term" value="P:mitochondrial respiratory chain complex I assembly"/>
    <property type="evidence" value="ECO:0007669"/>
    <property type="project" value="TreeGrafter"/>
</dbReference>
<dbReference type="InterPro" id="IPR006137">
    <property type="entry name" value="NADH_UbQ_OxRdtase-like_20kDa"/>
</dbReference>
<dbReference type="Proteomes" id="UP000504637">
    <property type="component" value="Unplaced"/>
</dbReference>
<dbReference type="GO" id="GO:0009060">
    <property type="term" value="P:aerobic respiration"/>
    <property type="evidence" value="ECO:0007669"/>
    <property type="project" value="TreeGrafter"/>
</dbReference>
<evidence type="ECO:0000313" key="7">
    <source>
        <dbReference type="RefSeq" id="XP_033457315.1"/>
    </source>
</evidence>
<dbReference type="GO" id="GO:0005739">
    <property type="term" value="C:mitochondrion"/>
    <property type="evidence" value="ECO:0007669"/>
    <property type="project" value="GOC"/>
</dbReference>
<keyword evidence="3" id="KW-0408">Iron</keyword>
<dbReference type="GO" id="GO:0051539">
    <property type="term" value="F:4 iron, 4 sulfur cluster binding"/>
    <property type="evidence" value="ECO:0007669"/>
    <property type="project" value="UniProtKB-KW"/>
</dbReference>
<dbReference type="RefSeq" id="XP_033457315.1">
    <property type="nucleotide sequence ID" value="XM_033602306.1"/>
</dbReference>
<feature type="region of interest" description="Disordered" evidence="4">
    <location>
        <begin position="35"/>
        <end position="66"/>
    </location>
</feature>
<comment type="similarity">
    <text evidence="1 3">Belongs to the complex I 20 kDa subunit family.</text>
</comment>
<keyword evidence="3" id="KW-0004">4Fe-4S</keyword>
<dbReference type="GO" id="GO:0008137">
    <property type="term" value="F:NADH dehydrogenase (ubiquinone) activity"/>
    <property type="evidence" value="ECO:0007669"/>
    <property type="project" value="InterPro"/>
</dbReference>
<evidence type="ECO:0000256" key="2">
    <source>
        <dbReference type="ARBA" id="ARBA00023027"/>
    </source>
</evidence>
<proteinExistence type="inferred from homology"/>
<dbReference type="InterPro" id="IPR006138">
    <property type="entry name" value="NADH_UQ_OxRdtase_20Kd_su"/>
</dbReference>
<reference evidence="7" key="3">
    <citation type="submission" date="2025-08" db="UniProtKB">
        <authorList>
            <consortium name="RefSeq"/>
        </authorList>
    </citation>
    <scope>IDENTIFICATION</scope>
    <source>
        <strain evidence="7">CBS 342.82</strain>
    </source>
</reference>
<evidence type="ECO:0000256" key="1">
    <source>
        <dbReference type="ARBA" id="ARBA00009173"/>
    </source>
</evidence>
<dbReference type="PANTHER" id="PTHR11995:SF14">
    <property type="entry name" value="NADH DEHYDROGENASE [UBIQUINONE] IRON-SULFUR PROTEIN 7, MITOCHONDRIAL"/>
    <property type="match status" value="1"/>
</dbReference>
<dbReference type="OrthoDB" id="268400at2759"/>
<dbReference type="Pfam" id="PF01058">
    <property type="entry name" value="Oxidored_q6"/>
    <property type="match status" value="1"/>
</dbReference>
<evidence type="ECO:0000313" key="6">
    <source>
        <dbReference type="Proteomes" id="UP000504637"/>
    </source>
</evidence>
<keyword evidence="2 3" id="KW-0520">NAD</keyword>
<feature type="domain" description="NADH:ubiquinone oxidoreductase-like 20kDa subunit" evidence="5">
    <location>
        <begin position="112"/>
        <end position="220"/>
    </location>
</feature>
<gene>
    <name evidence="7" type="ORF">K489DRAFT_343349</name>
</gene>